<reference evidence="1" key="1">
    <citation type="submission" date="2023-07" db="EMBL/GenBank/DDBJ databases">
        <authorList>
            <consortium name="AG Swart"/>
            <person name="Singh M."/>
            <person name="Singh A."/>
            <person name="Seah K."/>
            <person name="Emmerich C."/>
        </authorList>
    </citation>
    <scope>NUCLEOTIDE SEQUENCE</scope>
    <source>
        <strain evidence="1">DP1</strain>
    </source>
</reference>
<proteinExistence type="predicted"/>
<organism evidence="1 2">
    <name type="scientific">Euplotes crassus</name>
    <dbReference type="NCBI Taxonomy" id="5936"/>
    <lineage>
        <taxon>Eukaryota</taxon>
        <taxon>Sar</taxon>
        <taxon>Alveolata</taxon>
        <taxon>Ciliophora</taxon>
        <taxon>Intramacronucleata</taxon>
        <taxon>Spirotrichea</taxon>
        <taxon>Hypotrichia</taxon>
        <taxon>Euplotida</taxon>
        <taxon>Euplotidae</taxon>
        <taxon>Moneuplotes</taxon>
    </lineage>
</organism>
<dbReference type="AlphaFoldDB" id="A0AAD1XCQ2"/>
<keyword evidence="2" id="KW-1185">Reference proteome</keyword>
<dbReference type="EMBL" id="CAMPGE010007363">
    <property type="protein sequence ID" value="CAI2366282.1"/>
    <property type="molecule type" value="Genomic_DNA"/>
</dbReference>
<evidence type="ECO:0000313" key="2">
    <source>
        <dbReference type="Proteomes" id="UP001295684"/>
    </source>
</evidence>
<evidence type="ECO:0000313" key="1">
    <source>
        <dbReference type="EMBL" id="CAI2366282.1"/>
    </source>
</evidence>
<sequence length="58" mass="6420">MQDEQFFKTLNSFKRLALFISFIFSICETSLGVGSIISISSFSLALGKIVLKQSNLSL</sequence>
<name>A0AAD1XCQ2_EUPCR</name>
<dbReference type="Proteomes" id="UP001295684">
    <property type="component" value="Unassembled WGS sequence"/>
</dbReference>
<protein>
    <submittedName>
        <fullName evidence="1">Uncharacterized protein</fullName>
    </submittedName>
</protein>
<comment type="caution">
    <text evidence="1">The sequence shown here is derived from an EMBL/GenBank/DDBJ whole genome shotgun (WGS) entry which is preliminary data.</text>
</comment>
<accession>A0AAD1XCQ2</accession>
<gene>
    <name evidence="1" type="ORF">ECRASSUSDP1_LOCUS7554</name>
</gene>